<evidence type="ECO:0000313" key="2">
    <source>
        <dbReference type="Proteomes" id="UP000256599"/>
    </source>
</evidence>
<dbReference type="EMBL" id="NXLR01000003">
    <property type="protein sequence ID" value="RDU60560.1"/>
    <property type="molecule type" value="Genomic_DNA"/>
</dbReference>
<protein>
    <submittedName>
        <fullName evidence="1">Uncharacterized protein</fullName>
    </submittedName>
</protein>
<sequence length="230" mass="26336">MKITNHTQQVAQEEFKNKALNGASLQKTKDTSNAKIKHNAMDTNDIHNNPSAQQIKQINLDIGKLQVTQKSLKTMESDAKKYAQLSEEYKENSDKTEQMSMKKEMSILKKNIESIYKKATFEGQNVFSKNIKDSNEQVIFHAQKLNMNLLNANPDEFYGTLKEQQTQIKDALQTLQTQAQNSTAKLTLDNTNNKDVQHTDSSFLKKFSSLFRVSHDTQKLNSHRVQELLI</sequence>
<dbReference type="AlphaFoldDB" id="A0A3D8I5V9"/>
<proteinExistence type="predicted"/>
<comment type="caution">
    <text evidence="1">The sequence shown here is derived from an EMBL/GenBank/DDBJ whole genome shotgun (WGS) entry which is preliminary data.</text>
</comment>
<dbReference type="Proteomes" id="UP000256599">
    <property type="component" value="Unassembled WGS sequence"/>
</dbReference>
<gene>
    <name evidence="1" type="ORF">CQA63_03195</name>
</gene>
<dbReference type="InterPro" id="IPR038315">
    <property type="entry name" value="FliS_cochap_sf"/>
</dbReference>
<organism evidence="1 2">
    <name type="scientific">Helicobacter marmotae</name>
    <dbReference type="NCBI Taxonomy" id="152490"/>
    <lineage>
        <taxon>Bacteria</taxon>
        <taxon>Pseudomonadati</taxon>
        <taxon>Campylobacterota</taxon>
        <taxon>Epsilonproteobacteria</taxon>
        <taxon>Campylobacterales</taxon>
        <taxon>Helicobacteraceae</taxon>
        <taxon>Helicobacter</taxon>
    </lineage>
</organism>
<reference evidence="1 2" key="1">
    <citation type="submission" date="2018-04" db="EMBL/GenBank/DDBJ databases">
        <title>Novel Campyloabacter and Helicobacter Species and Strains.</title>
        <authorList>
            <person name="Mannion A.J."/>
            <person name="Shen Z."/>
            <person name="Fox J.G."/>
        </authorList>
    </citation>
    <scope>NUCLEOTIDE SEQUENCE [LARGE SCALE GENOMIC DNA]</scope>
    <source>
        <strain evidence="1 2">MIT 98-6070</strain>
    </source>
</reference>
<evidence type="ECO:0000313" key="1">
    <source>
        <dbReference type="EMBL" id="RDU60560.1"/>
    </source>
</evidence>
<dbReference type="Gene3D" id="3.30.1120.180">
    <property type="entry name" value="Flagellar FLiS export co-chaperone, HP1076"/>
    <property type="match status" value="1"/>
</dbReference>
<keyword evidence="2" id="KW-1185">Reference proteome</keyword>
<dbReference type="OrthoDB" id="5323316at2"/>
<name>A0A3D8I5V9_9HELI</name>
<accession>A0A3D8I5V9</accession>
<dbReference type="RefSeq" id="WP_104699287.1">
    <property type="nucleotide sequence ID" value="NZ_FZPP01000004.1"/>
</dbReference>